<evidence type="ECO:0000256" key="4">
    <source>
        <dbReference type="ARBA" id="ARBA00022692"/>
    </source>
</evidence>
<dbReference type="InterPro" id="IPR001128">
    <property type="entry name" value="Cyt_P450"/>
</dbReference>
<keyword evidence="13" id="KW-1185">Reference proteome</keyword>
<comment type="subcellular location">
    <subcellularLocation>
        <location evidence="1">Membrane</location>
        <topology evidence="1">Single-pass membrane protein</topology>
    </subcellularLocation>
</comment>
<proteinExistence type="inferred from homology"/>
<evidence type="ECO:0000256" key="3">
    <source>
        <dbReference type="ARBA" id="ARBA00022617"/>
    </source>
</evidence>
<name>A0A8S0SHP2_OLEEU</name>
<evidence type="ECO:0000256" key="5">
    <source>
        <dbReference type="ARBA" id="ARBA00022723"/>
    </source>
</evidence>
<evidence type="ECO:0000256" key="2">
    <source>
        <dbReference type="ARBA" id="ARBA00010617"/>
    </source>
</evidence>
<dbReference type="EMBL" id="CACTIH010005433">
    <property type="protein sequence ID" value="CAA2992181.1"/>
    <property type="molecule type" value="Genomic_DNA"/>
</dbReference>
<dbReference type="PANTHER" id="PTHR47955">
    <property type="entry name" value="CYTOCHROME P450 FAMILY 71 PROTEIN"/>
    <property type="match status" value="1"/>
</dbReference>
<keyword evidence="6 11" id="KW-1133">Transmembrane helix</keyword>
<dbReference type="PRINTS" id="PR00463">
    <property type="entry name" value="EP450I"/>
</dbReference>
<protein>
    <submittedName>
        <fullName evidence="12">Premnaspirodiene oxygenase-like</fullName>
    </submittedName>
</protein>
<organism evidence="12 13">
    <name type="scientific">Olea europaea subsp. europaea</name>
    <dbReference type="NCBI Taxonomy" id="158383"/>
    <lineage>
        <taxon>Eukaryota</taxon>
        <taxon>Viridiplantae</taxon>
        <taxon>Streptophyta</taxon>
        <taxon>Embryophyta</taxon>
        <taxon>Tracheophyta</taxon>
        <taxon>Spermatophyta</taxon>
        <taxon>Magnoliopsida</taxon>
        <taxon>eudicotyledons</taxon>
        <taxon>Gunneridae</taxon>
        <taxon>Pentapetalae</taxon>
        <taxon>asterids</taxon>
        <taxon>lamiids</taxon>
        <taxon>Lamiales</taxon>
        <taxon>Oleaceae</taxon>
        <taxon>Oleeae</taxon>
        <taxon>Olea</taxon>
    </lineage>
</organism>
<dbReference type="Proteomes" id="UP000594638">
    <property type="component" value="Unassembled WGS sequence"/>
</dbReference>
<dbReference type="InterPro" id="IPR036396">
    <property type="entry name" value="Cyt_P450_sf"/>
</dbReference>
<evidence type="ECO:0000256" key="6">
    <source>
        <dbReference type="ARBA" id="ARBA00022989"/>
    </source>
</evidence>
<evidence type="ECO:0000313" key="12">
    <source>
        <dbReference type="EMBL" id="CAA2992181.1"/>
    </source>
</evidence>
<keyword evidence="9" id="KW-0503">Monooxygenase</keyword>
<keyword evidence="5" id="KW-0479">Metal-binding</keyword>
<sequence>MELEILSFPTIFISFTFIFILLIFLRLRRTKLPPGPWKLPLIGSLHHLAVAGLEPHHVLTNLARKYGPIMHLQLGEISAVIISAPRLAKEVLKTHDLALASRPKLLSPEIITYDCVDIAFAPYGGYWRQMRKICTLELLTAKNVRSFSSIHEEEALNLIESIQSSLSSPIDLTQKIFTYTNTVVSRAAFGNRFKNQEKVIPLINELTATAGGFDVADLYPSIKILQIISGLKSKLMKLREKSDHVLNDIIDEHKERLANKEKFKGHSGEEDLVDVLLRHKERSELEFPISINSIKAILLEIFSAGTDTSATAVEYAMTEMMRHPRVLEKAQAELRQFLRGKERIRTTDLEGLSYLKMVIKETLRLHPPLPLLLPRVCREHTEIDGYDIPINTRVLLNAFAINRDPEYWEDAESFKPERYLPTAALNS</sequence>
<dbReference type="GO" id="GO:0016705">
    <property type="term" value="F:oxidoreductase activity, acting on paired donors, with incorporation or reduction of molecular oxygen"/>
    <property type="evidence" value="ECO:0007669"/>
    <property type="project" value="InterPro"/>
</dbReference>
<dbReference type="FunFam" id="1.10.630.10:FF:000043">
    <property type="entry name" value="Cytochrome P450 99A2"/>
    <property type="match status" value="1"/>
</dbReference>
<evidence type="ECO:0000313" key="13">
    <source>
        <dbReference type="Proteomes" id="UP000594638"/>
    </source>
</evidence>
<dbReference type="Gene3D" id="1.10.630.10">
    <property type="entry name" value="Cytochrome P450"/>
    <property type="match status" value="1"/>
</dbReference>
<dbReference type="InterPro" id="IPR002401">
    <property type="entry name" value="Cyt_P450_E_grp-I"/>
</dbReference>
<dbReference type="PANTHER" id="PTHR47955:SF9">
    <property type="entry name" value="PREMNASPIRODIENE OXYGENASE-LIKE"/>
    <property type="match status" value="1"/>
</dbReference>
<evidence type="ECO:0000256" key="8">
    <source>
        <dbReference type="ARBA" id="ARBA00023004"/>
    </source>
</evidence>
<dbReference type="OrthoDB" id="1267511at2759"/>
<dbReference type="GO" id="GO:0005506">
    <property type="term" value="F:iron ion binding"/>
    <property type="evidence" value="ECO:0007669"/>
    <property type="project" value="InterPro"/>
</dbReference>
<dbReference type="GO" id="GO:0004497">
    <property type="term" value="F:monooxygenase activity"/>
    <property type="evidence" value="ECO:0007669"/>
    <property type="project" value="UniProtKB-KW"/>
</dbReference>
<accession>A0A8S0SHP2</accession>
<keyword evidence="10 11" id="KW-0472">Membrane</keyword>
<dbReference type="AlphaFoldDB" id="A0A8S0SHP2"/>
<comment type="caution">
    <text evidence="12">The sequence shown here is derived from an EMBL/GenBank/DDBJ whole genome shotgun (WGS) entry which is preliminary data.</text>
</comment>
<feature type="transmembrane region" description="Helical" evidence="11">
    <location>
        <begin position="6"/>
        <end position="25"/>
    </location>
</feature>
<evidence type="ECO:0000256" key="11">
    <source>
        <dbReference type="SAM" id="Phobius"/>
    </source>
</evidence>
<evidence type="ECO:0000256" key="7">
    <source>
        <dbReference type="ARBA" id="ARBA00023002"/>
    </source>
</evidence>
<dbReference type="Pfam" id="PF00067">
    <property type="entry name" value="p450"/>
    <property type="match status" value="1"/>
</dbReference>
<comment type="similarity">
    <text evidence="2">Belongs to the cytochrome P450 family.</text>
</comment>
<keyword evidence="4 11" id="KW-0812">Transmembrane</keyword>
<keyword evidence="7" id="KW-0560">Oxidoreductase</keyword>
<evidence type="ECO:0000256" key="1">
    <source>
        <dbReference type="ARBA" id="ARBA00004167"/>
    </source>
</evidence>
<dbReference type="PRINTS" id="PR00385">
    <property type="entry name" value="P450"/>
</dbReference>
<keyword evidence="3" id="KW-0349">Heme</keyword>
<evidence type="ECO:0000256" key="10">
    <source>
        <dbReference type="ARBA" id="ARBA00023136"/>
    </source>
</evidence>
<dbReference type="Gramene" id="OE9A070270T1">
    <property type="protein sequence ID" value="OE9A070270C1"/>
    <property type="gene ID" value="OE9A070270"/>
</dbReference>
<dbReference type="SUPFAM" id="SSF48264">
    <property type="entry name" value="Cytochrome P450"/>
    <property type="match status" value="1"/>
</dbReference>
<dbReference type="GO" id="GO:0016020">
    <property type="term" value="C:membrane"/>
    <property type="evidence" value="ECO:0007669"/>
    <property type="project" value="UniProtKB-SubCell"/>
</dbReference>
<keyword evidence="8" id="KW-0408">Iron</keyword>
<gene>
    <name evidence="12" type="ORF">OLEA9_A070270</name>
</gene>
<dbReference type="CDD" id="cd11072">
    <property type="entry name" value="CYP71-like"/>
    <property type="match status" value="1"/>
</dbReference>
<evidence type="ECO:0000256" key="9">
    <source>
        <dbReference type="ARBA" id="ARBA00023033"/>
    </source>
</evidence>
<reference evidence="12 13" key="1">
    <citation type="submission" date="2019-12" db="EMBL/GenBank/DDBJ databases">
        <authorList>
            <person name="Alioto T."/>
            <person name="Alioto T."/>
            <person name="Gomez Garrido J."/>
        </authorList>
    </citation>
    <scope>NUCLEOTIDE SEQUENCE [LARGE SCALE GENOMIC DNA]</scope>
</reference>
<dbReference type="GO" id="GO:0020037">
    <property type="term" value="F:heme binding"/>
    <property type="evidence" value="ECO:0007669"/>
    <property type="project" value="InterPro"/>
</dbReference>